<evidence type="ECO:0000313" key="1">
    <source>
        <dbReference type="EMBL" id="KAI8428379.1"/>
    </source>
</evidence>
<protein>
    <submittedName>
        <fullName evidence="1">Uncharacterized protein</fullName>
    </submittedName>
</protein>
<dbReference type="Proteomes" id="UP001064048">
    <property type="component" value="Chromosome 3"/>
</dbReference>
<comment type="caution">
    <text evidence="1">The sequence shown here is derived from an EMBL/GenBank/DDBJ whole genome shotgun (WGS) entry which is preliminary data.</text>
</comment>
<organism evidence="1 2">
    <name type="scientific">Choristoneura fumiferana</name>
    <name type="common">Spruce budworm moth</name>
    <name type="synonym">Archips fumiferana</name>
    <dbReference type="NCBI Taxonomy" id="7141"/>
    <lineage>
        <taxon>Eukaryota</taxon>
        <taxon>Metazoa</taxon>
        <taxon>Ecdysozoa</taxon>
        <taxon>Arthropoda</taxon>
        <taxon>Hexapoda</taxon>
        <taxon>Insecta</taxon>
        <taxon>Pterygota</taxon>
        <taxon>Neoptera</taxon>
        <taxon>Endopterygota</taxon>
        <taxon>Lepidoptera</taxon>
        <taxon>Glossata</taxon>
        <taxon>Ditrysia</taxon>
        <taxon>Tortricoidea</taxon>
        <taxon>Tortricidae</taxon>
        <taxon>Tortricinae</taxon>
        <taxon>Choristoneura</taxon>
    </lineage>
</organism>
<accession>A0ACC0JWF6</accession>
<gene>
    <name evidence="1" type="ORF">MSG28_002564</name>
</gene>
<proteinExistence type="predicted"/>
<dbReference type="EMBL" id="CM046103">
    <property type="protein sequence ID" value="KAI8428379.1"/>
    <property type="molecule type" value="Genomic_DNA"/>
</dbReference>
<reference evidence="1 2" key="1">
    <citation type="journal article" date="2022" name="Genome Biol. Evol.">
        <title>The Spruce Budworm Genome: Reconstructing the Evolutionary History of Antifreeze Proteins.</title>
        <authorList>
            <person name="Beliveau C."/>
            <person name="Gagne P."/>
            <person name="Picq S."/>
            <person name="Vernygora O."/>
            <person name="Keeling C.I."/>
            <person name="Pinkney K."/>
            <person name="Doucet D."/>
            <person name="Wen F."/>
            <person name="Johnston J.S."/>
            <person name="Maaroufi H."/>
            <person name="Boyle B."/>
            <person name="Laroche J."/>
            <person name="Dewar K."/>
            <person name="Juretic N."/>
            <person name="Blackburn G."/>
            <person name="Nisole A."/>
            <person name="Brunet B."/>
            <person name="Brandao M."/>
            <person name="Lumley L."/>
            <person name="Duan J."/>
            <person name="Quan G."/>
            <person name="Lucarotti C.J."/>
            <person name="Roe A.D."/>
            <person name="Sperling F.A.H."/>
            <person name="Levesque R.C."/>
            <person name="Cusson M."/>
        </authorList>
    </citation>
    <scope>NUCLEOTIDE SEQUENCE [LARGE SCALE GENOMIC DNA]</scope>
    <source>
        <strain evidence="1">Glfc:IPQL:Cfum</strain>
    </source>
</reference>
<evidence type="ECO:0000313" key="2">
    <source>
        <dbReference type="Proteomes" id="UP001064048"/>
    </source>
</evidence>
<sequence length="276" mass="31392">MTILTKPNVFVQIKKDMAKCPVADESIFVEEEKVETYTPKPHPCSSLSMGLLVVLLSVLGIYSGMYLFRRCLQPVQQHRYQGFCSIPIDTKQLQESQLIEPNYRVMPLRWSSDPDVQVFSTGDDATTDGLFNFLREELDIGDTVEKITVFDNGRQTSFIHDFGANMTVDLERCFTMELDPELVLAPDAFVLSIEAGGDFDVTRVRSSLRAVLPALRHALPDHCRAKPVYHLRPDPQPLIRKRSVETPVHYIQFSGRRVQEIEISNLADLLEHEKAK</sequence>
<name>A0ACC0JWF6_CHOFU</name>
<keyword evidence="2" id="KW-1185">Reference proteome</keyword>